<dbReference type="Pfam" id="PF01120">
    <property type="entry name" value="Alpha_L_fucos"/>
    <property type="match status" value="1"/>
</dbReference>
<evidence type="ECO:0000256" key="6">
    <source>
        <dbReference type="SAM" id="SignalP"/>
    </source>
</evidence>
<dbReference type="SUPFAM" id="SSF49785">
    <property type="entry name" value="Galactose-binding domain-like"/>
    <property type="match status" value="2"/>
</dbReference>
<dbReference type="InterPro" id="IPR000421">
    <property type="entry name" value="FA58C"/>
</dbReference>
<protein>
    <recommendedName>
        <fullName evidence="2">alpha-L-fucosidase</fullName>
        <ecNumber evidence="2">3.2.1.51</ecNumber>
    </recommendedName>
</protein>
<evidence type="ECO:0000256" key="4">
    <source>
        <dbReference type="ARBA" id="ARBA00022801"/>
    </source>
</evidence>
<dbReference type="Proteomes" id="UP000236000">
    <property type="component" value="Unassembled WGS sequence"/>
</dbReference>
<dbReference type="Gene3D" id="3.20.20.80">
    <property type="entry name" value="Glycosidases"/>
    <property type="match status" value="1"/>
</dbReference>
<dbReference type="GO" id="GO:0004560">
    <property type="term" value="F:alpha-L-fucosidase activity"/>
    <property type="evidence" value="ECO:0007669"/>
    <property type="project" value="InterPro"/>
</dbReference>
<evidence type="ECO:0000256" key="2">
    <source>
        <dbReference type="ARBA" id="ARBA00012662"/>
    </source>
</evidence>
<feature type="signal peptide" evidence="6">
    <location>
        <begin position="1"/>
        <end position="22"/>
    </location>
</feature>
<dbReference type="RefSeq" id="WP_102713978.1">
    <property type="nucleotide sequence ID" value="NZ_PJKA01000012.1"/>
</dbReference>
<dbReference type="InterPro" id="IPR057739">
    <property type="entry name" value="Glyco_hydro_29_N"/>
</dbReference>
<dbReference type="SMART" id="SM00812">
    <property type="entry name" value="Alpha_L_fucos"/>
    <property type="match status" value="1"/>
</dbReference>
<comment type="caution">
    <text evidence="8">The sequence shown here is derived from an EMBL/GenBank/DDBJ whole genome shotgun (WGS) entry which is preliminary data.</text>
</comment>
<dbReference type="InterPro" id="IPR008979">
    <property type="entry name" value="Galactose-bd-like_sf"/>
</dbReference>
<dbReference type="GO" id="GO:0005764">
    <property type="term" value="C:lysosome"/>
    <property type="evidence" value="ECO:0007669"/>
    <property type="project" value="TreeGrafter"/>
</dbReference>
<keyword evidence="3 6" id="KW-0732">Signal</keyword>
<dbReference type="PANTHER" id="PTHR10030:SF37">
    <property type="entry name" value="ALPHA-L-FUCOSIDASE-RELATED"/>
    <property type="match status" value="1"/>
</dbReference>
<evidence type="ECO:0000256" key="1">
    <source>
        <dbReference type="ARBA" id="ARBA00007951"/>
    </source>
</evidence>
<dbReference type="Pfam" id="PF00754">
    <property type="entry name" value="F5_F8_type_C"/>
    <property type="match status" value="2"/>
</dbReference>
<dbReference type="PANTHER" id="PTHR10030">
    <property type="entry name" value="ALPHA-L-FUCOSIDASE"/>
    <property type="match status" value="1"/>
</dbReference>
<sequence>MTAFIQLRVLLLCSLLGYPAVAHGKGKEGVSVTVPEQASREKLVDMAVKVRPSGRQLDYQQREMLGFIHFGMNTFTGVEWGTGNEEPGIFNPSRLDARSWVKTFKDAGVTGVIFVAKHHDGFCMWPTKWTDHNISRSPYKGGKGDLVREVSAACRELGMKFCIYLSPWDMHEKSFGTEKYNDFYVKQLEELLTNYGPVYLLWFDGAGVESKVNGKQTPFDWERIFKKARELQPEVLLSGAAPDVRWGGNEMGRGRETEWCVQGVTASSRLFGGNNVGIRAKDRNLGSIDSLAGKKQLVWYPSRAGLPIRKGWFYHERDDKSIKSLDYLVDCYFSTVGQNSNVLPNLSPNKEGIIPEADARRMIQFGRVIEKMKKNDLAKGARAKALSGWSGNPDSGLLFDNNPFTGWATADGTTRAEVEIQLPGKKEFNVIKLQENVRDYGQRVERFAVDAWLDGQWKPLAESTTIGFRKMIRLPKAVKADQLRIRFLDSRKSISFSNFSLYYLAPFSTEDNLEAVWKLDRKEWKITVAGKNLPAAQLERLKDGKTDTYVEIGLPPQGCDIVIDTGKVQKIAGVIYTPVMEGGPGHIEMYDIRLSRDGKTWGKPVASGRFGNIVNNPVEQEVNFVPVEARFVKFSAKKGADGARKAAVAELDLL</sequence>
<dbReference type="InterPro" id="IPR000933">
    <property type="entry name" value="Glyco_hydro_29"/>
</dbReference>
<dbReference type="InterPro" id="IPR017853">
    <property type="entry name" value="GH"/>
</dbReference>
<reference evidence="8 9" key="1">
    <citation type="journal article" date="2017" name="BMC Genomics">
        <title>Genome sequencing of 39 Akkermansia muciniphila isolates reveals its population structure, genomic and functional diverisity, and global distribution in mammalian gut microbiotas.</title>
        <authorList>
            <person name="Guo X."/>
            <person name="Li S."/>
            <person name="Zhang J."/>
            <person name="Wu F."/>
            <person name="Li X."/>
            <person name="Wu D."/>
            <person name="Zhang M."/>
            <person name="Ou Z."/>
            <person name="Jie Z."/>
            <person name="Yan Q."/>
            <person name="Li P."/>
            <person name="Yi J."/>
            <person name="Peng Y."/>
        </authorList>
    </citation>
    <scope>NUCLEOTIDE SEQUENCE [LARGE SCALE GENOMIC DNA]</scope>
    <source>
        <strain evidence="8 9">GP24</strain>
    </source>
</reference>
<proteinExistence type="inferred from homology"/>
<evidence type="ECO:0000256" key="3">
    <source>
        <dbReference type="ARBA" id="ARBA00022729"/>
    </source>
</evidence>
<dbReference type="AlphaFoldDB" id="A0A2N8HC92"/>
<accession>A0A2N8HC92</accession>
<keyword evidence="4" id="KW-0378">Hydrolase</keyword>
<dbReference type="GO" id="GO:0006004">
    <property type="term" value="P:fucose metabolic process"/>
    <property type="evidence" value="ECO:0007669"/>
    <property type="project" value="TreeGrafter"/>
</dbReference>
<evidence type="ECO:0000256" key="5">
    <source>
        <dbReference type="ARBA" id="ARBA00023295"/>
    </source>
</evidence>
<keyword evidence="5" id="KW-0326">Glycosidase</keyword>
<dbReference type="Gene3D" id="2.60.120.260">
    <property type="entry name" value="Galactose-binding domain-like"/>
    <property type="match status" value="2"/>
</dbReference>
<dbReference type="PROSITE" id="PS50022">
    <property type="entry name" value="FA58C_3"/>
    <property type="match status" value="1"/>
</dbReference>
<dbReference type="GO" id="GO:0016139">
    <property type="term" value="P:glycoside catabolic process"/>
    <property type="evidence" value="ECO:0007669"/>
    <property type="project" value="TreeGrafter"/>
</dbReference>
<feature type="chain" id="PRO_5014899187" description="alpha-L-fucosidase" evidence="6">
    <location>
        <begin position="23"/>
        <end position="654"/>
    </location>
</feature>
<dbReference type="EC" id="3.2.1.51" evidence="2"/>
<comment type="similarity">
    <text evidence="1">Belongs to the glycosyl hydrolase 29 family.</text>
</comment>
<dbReference type="EMBL" id="PJKA01000012">
    <property type="protein sequence ID" value="PNC17510.1"/>
    <property type="molecule type" value="Genomic_DNA"/>
</dbReference>
<name>A0A2N8HC92_9BACT</name>
<evidence type="ECO:0000259" key="7">
    <source>
        <dbReference type="PROSITE" id="PS50022"/>
    </source>
</evidence>
<dbReference type="SUPFAM" id="SSF51445">
    <property type="entry name" value="(Trans)glycosidases"/>
    <property type="match status" value="1"/>
</dbReference>
<evidence type="ECO:0000313" key="9">
    <source>
        <dbReference type="Proteomes" id="UP000236000"/>
    </source>
</evidence>
<organism evidence="8 9">
    <name type="scientific">Akkermansia muciniphila</name>
    <dbReference type="NCBI Taxonomy" id="239935"/>
    <lineage>
        <taxon>Bacteria</taxon>
        <taxon>Pseudomonadati</taxon>
        <taxon>Verrucomicrobiota</taxon>
        <taxon>Verrucomicrobiia</taxon>
        <taxon>Verrucomicrobiales</taxon>
        <taxon>Akkermansiaceae</taxon>
        <taxon>Akkermansia</taxon>
    </lineage>
</organism>
<feature type="domain" description="F5/8 type C" evidence="7">
    <location>
        <begin position="561"/>
        <end position="654"/>
    </location>
</feature>
<dbReference type="OrthoDB" id="107551at2"/>
<evidence type="ECO:0000313" key="8">
    <source>
        <dbReference type="EMBL" id="PNC17510.1"/>
    </source>
</evidence>
<gene>
    <name evidence="8" type="ORF">CXU22_07055</name>
</gene>